<keyword evidence="6" id="KW-1185">Reference proteome</keyword>
<comment type="subcellular location">
    <subcellularLocation>
        <location evidence="1">Cytoplasm</location>
    </subcellularLocation>
</comment>
<dbReference type="SMART" id="SM00268">
    <property type="entry name" value="ACTIN"/>
    <property type="match status" value="1"/>
</dbReference>
<dbReference type="GeneID" id="14908730"/>
<dbReference type="SUPFAM" id="SSF53067">
    <property type="entry name" value="Actin-like ATPase domain"/>
    <property type="match status" value="2"/>
</dbReference>
<evidence type="ECO:0000256" key="3">
    <source>
        <dbReference type="ARBA" id="ARBA00022490"/>
    </source>
</evidence>
<reference evidence="5 6" key="1">
    <citation type="submission" date="2011-07" db="EMBL/GenBank/DDBJ databases">
        <authorList>
            <person name="Coyne R."/>
            <person name="Brami D."/>
            <person name="Johnson J."/>
            <person name="Hostetler J."/>
            <person name="Hannick L."/>
            <person name="Clark T."/>
            <person name="Cassidy-Hanley D."/>
            <person name="Inman J."/>
        </authorList>
    </citation>
    <scope>NUCLEOTIDE SEQUENCE [LARGE SCALE GENOMIC DNA]</scope>
    <source>
        <strain evidence="5 6">G5</strain>
    </source>
</reference>
<comment type="catalytic activity">
    <reaction evidence="4">
        <text>ATP + H2O = ADP + phosphate + H(+)</text>
        <dbReference type="Rhea" id="RHEA:13065"/>
        <dbReference type="ChEBI" id="CHEBI:15377"/>
        <dbReference type="ChEBI" id="CHEBI:15378"/>
        <dbReference type="ChEBI" id="CHEBI:30616"/>
        <dbReference type="ChEBI" id="CHEBI:43474"/>
        <dbReference type="ChEBI" id="CHEBI:456216"/>
    </reaction>
</comment>
<dbReference type="GO" id="GO:0005737">
    <property type="term" value="C:cytoplasm"/>
    <property type="evidence" value="ECO:0007669"/>
    <property type="project" value="UniProtKB-SubCell"/>
</dbReference>
<dbReference type="PANTHER" id="PTHR11937">
    <property type="entry name" value="ACTIN"/>
    <property type="match status" value="1"/>
</dbReference>
<dbReference type="eggNOG" id="KOG0680">
    <property type="taxonomic scope" value="Eukaryota"/>
</dbReference>
<evidence type="ECO:0000256" key="2">
    <source>
        <dbReference type="ARBA" id="ARBA00005665"/>
    </source>
</evidence>
<sequence>MSDWHTNFQKRIIIDNGSWEIRLGNATNQNPMILQQNLLGNLLYGEQLNNYLDESNLIYIKPQVRGVTVDWDHEIHLLEKMLDDLTGFEQKQNELASYSISYIYNPCMPEKVRQRIIETCFEYFGFDAIYPALSQKMSQIFFKHNYPNKLSDQFQLLIEIGHSATYFVPFFDDEVVNYGIKRLDIGGKLLSNHLKDIITCRYIQLNNDFRMVSQIKNEMCFVSQDFIKDMKMKLAYINKIYLIKKRKNTFQKFFILPDYDTGKQGYVIENYDNQSNQEVLALDKERFTIPELLFYPSDIGLNQNGISQGIFNVVKELNIDLREYFLENIILTGGSSNFQGLSERLQNEIIQNTPEYLQNKLIHIKEQYPSFKGCQILAQSENFQNIVMNRNDYKEYGFEKLNSVYFN</sequence>
<evidence type="ECO:0000256" key="4">
    <source>
        <dbReference type="ARBA" id="ARBA00049360"/>
    </source>
</evidence>
<dbReference type="EMBL" id="GL983622">
    <property type="protein sequence ID" value="EGR32566.1"/>
    <property type="molecule type" value="Genomic_DNA"/>
</dbReference>
<dbReference type="FunFam" id="3.90.640.10:FF:000014">
    <property type="entry name" value="Putative actin-related protein 6"/>
    <property type="match status" value="1"/>
</dbReference>
<evidence type="ECO:0000256" key="1">
    <source>
        <dbReference type="ARBA" id="ARBA00004496"/>
    </source>
</evidence>
<dbReference type="Proteomes" id="UP000008983">
    <property type="component" value="Unassembled WGS sequence"/>
</dbReference>
<name>G0QQD7_ICHMU</name>
<dbReference type="OMA" id="DKQINIW"/>
<dbReference type="AlphaFoldDB" id="G0QQD7"/>
<proteinExistence type="inferred from homology"/>
<evidence type="ECO:0008006" key="7">
    <source>
        <dbReference type="Google" id="ProtNLM"/>
    </source>
</evidence>
<dbReference type="RefSeq" id="XP_004036552.1">
    <property type="nucleotide sequence ID" value="XM_004036504.1"/>
</dbReference>
<dbReference type="InterPro" id="IPR004000">
    <property type="entry name" value="Actin"/>
</dbReference>
<dbReference type="STRING" id="857967.G0QQD7"/>
<dbReference type="Pfam" id="PF00022">
    <property type="entry name" value="Actin"/>
    <property type="match status" value="1"/>
</dbReference>
<dbReference type="InParanoid" id="G0QQD7"/>
<dbReference type="GO" id="GO:0005634">
    <property type="term" value="C:nucleus"/>
    <property type="evidence" value="ECO:0007669"/>
    <property type="project" value="UniProtKB-ARBA"/>
</dbReference>
<gene>
    <name evidence="5" type="ORF">IMG5_077470</name>
</gene>
<keyword evidence="3" id="KW-0963">Cytoplasm</keyword>
<dbReference type="Gene3D" id="3.90.640.10">
    <property type="entry name" value="Actin, Chain A, domain 4"/>
    <property type="match status" value="1"/>
</dbReference>
<accession>G0QQD7</accession>
<evidence type="ECO:0000313" key="6">
    <source>
        <dbReference type="Proteomes" id="UP000008983"/>
    </source>
</evidence>
<protein>
    <recommendedName>
        <fullName evidence="7">Actin family protein</fullName>
    </recommendedName>
</protein>
<dbReference type="Gene3D" id="3.30.420.40">
    <property type="match status" value="2"/>
</dbReference>
<comment type="similarity">
    <text evidence="2">Belongs to the actin family. ARP6 subfamily.</text>
</comment>
<organism evidence="5 6">
    <name type="scientific">Ichthyophthirius multifiliis</name>
    <name type="common">White spot disease agent</name>
    <name type="synonym">Ich</name>
    <dbReference type="NCBI Taxonomy" id="5932"/>
    <lineage>
        <taxon>Eukaryota</taxon>
        <taxon>Sar</taxon>
        <taxon>Alveolata</taxon>
        <taxon>Ciliophora</taxon>
        <taxon>Intramacronucleata</taxon>
        <taxon>Oligohymenophorea</taxon>
        <taxon>Hymenostomatida</taxon>
        <taxon>Ophryoglenina</taxon>
        <taxon>Ichthyophthirius</taxon>
    </lineage>
</organism>
<evidence type="ECO:0000313" key="5">
    <source>
        <dbReference type="EMBL" id="EGR32566.1"/>
    </source>
</evidence>
<dbReference type="InterPro" id="IPR043129">
    <property type="entry name" value="ATPase_NBD"/>
</dbReference>
<dbReference type="OrthoDB" id="6220758at2759"/>